<dbReference type="AlphaFoldDB" id="A0AAN9I3S2"/>
<proteinExistence type="predicted"/>
<sequence>MGRMWMVVVGRRSRVGNKEEVPGWQEGRRTKLEHKVSHHRIVESVVANGTVKENPWVWHPKFFLAKQRSIMIPSCDIKFKLDEEILQSMAKCKVGTVHPGAEIKDSNDSFVKASNLEGQVLYSFIYLASWFLSREREVDRVICVGEKIGLPLDSESVKADLLAMEYKDKKAREGRKKNAC</sequence>
<evidence type="ECO:0000313" key="1">
    <source>
        <dbReference type="EMBL" id="KAK7266378.1"/>
    </source>
</evidence>
<dbReference type="Proteomes" id="UP001372338">
    <property type="component" value="Unassembled WGS sequence"/>
</dbReference>
<dbReference type="EMBL" id="JAYWIO010000004">
    <property type="protein sequence ID" value="KAK7266378.1"/>
    <property type="molecule type" value="Genomic_DNA"/>
</dbReference>
<name>A0AAN9I3S2_CROPI</name>
<keyword evidence="2" id="KW-1185">Reference proteome</keyword>
<protein>
    <submittedName>
        <fullName evidence="1">Uncharacterized protein</fullName>
    </submittedName>
</protein>
<gene>
    <name evidence="1" type="ORF">RIF29_19022</name>
</gene>
<reference evidence="1 2" key="1">
    <citation type="submission" date="2024-01" db="EMBL/GenBank/DDBJ databases">
        <title>The genomes of 5 underutilized Papilionoideae crops provide insights into root nodulation and disease resistanc.</title>
        <authorList>
            <person name="Yuan L."/>
        </authorList>
    </citation>
    <scope>NUCLEOTIDE SEQUENCE [LARGE SCALE GENOMIC DNA]</scope>
    <source>
        <strain evidence="1">ZHUSHIDOU_FW_LH</strain>
        <tissue evidence="1">Leaf</tissue>
    </source>
</reference>
<accession>A0AAN9I3S2</accession>
<organism evidence="1 2">
    <name type="scientific">Crotalaria pallida</name>
    <name type="common">Smooth rattlebox</name>
    <name type="synonym">Crotalaria striata</name>
    <dbReference type="NCBI Taxonomy" id="3830"/>
    <lineage>
        <taxon>Eukaryota</taxon>
        <taxon>Viridiplantae</taxon>
        <taxon>Streptophyta</taxon>
        <taxon>Embryophyta</taxon>
        <taxon>Tracheophyta</taxon>
        <taxon>Spermatophyta</taxon>
        <taxon>Magnoliopsida</taxon>
        <taxon>eudicotyledons</taxon>
        <taxon>Gunneridae</taxon>
        <taxon>Pentapetalae</taxon>
        <taxon>rosids</taxon>
        <taxon>fabids</taxon>
        <taxon>Fabales</taxon>
        <taxon>Fabaceae</taxon>
        <taxon>Papilionoideae</taxon>
        <taxon>50 kb inversion clade</taxon>
        <taxon>genistoids sensu lato</taxon>
        <taxon>core genistoids</taxon>
        <taxon>Crotalarieae</taxon>
        <taxon>Crotalaria</taxon>
    </lineage>
</organism>
<comment type="caution">
    <text evidence="1">The sequence shown here is derived from an EMBL/GenBank/DDBJ whole genome shotgun (WGS) entry which is preliminary data.</text>
</comment>
<evidence type="ECO:0000313" key="2">
    <source>
        <dbReference type="Proteomes" id="UP001372338"/>
    </source>
</evidence>